<comment type="caution">
    <text evidence="2">The sequence shown here is derived from an EMBL/GenBank/DDBJ whole genome shotgun (WGS) entry which is preliminary data.</text>
</comment>
<evidence type="ECO:0000256" key="1">
    <source>
        <dbReference type="SAM" id="MobiDB-lite"/>
    </source>
</evidence>
<sequence length="242" mass="26588">MYFNRYKRAAAVPYSSDDLDTDAVSEGTDQSLRPPNSDSDVVFTPKARGYVKGLVNTLSLAKLYSLSDVSDKSGGYRKYRTGMNELLKKASEKRAALRLEESDGEVEPKAKHNSLISIMVSTIMCLAAGCPMPKSNIQATKLFLSTIVTEHGETPKNVRGLMALLKRYDGPYEGPSTSSKQPEPDQSDALDQDAEETSHDPSDKPTGQPSVERVKKAAPRMRSRLPSLSPVKRVPDSKKEYS</sequence>
<protein>
    <submittedName>
        <fullName evidence="2">Uncharacterized protein</fullName>
    </submittedName>
</protein>
<feature type="compositionally biased region" description="Basic and acidic residues" evidence="1">
    <location>
        <begin position="233"/>
        <end position="242"/>
    </location>
</feature>
<accession>A0AAW2I3H7</accession>
<dbReference type="AlphaFoldDB" id="A0AAW2I3H7"/>
<evidence type="ECO:0000313" key="2">
    <source>
        <dbReference type="EMBL" id="KAL0276754.1"/>
    </source>
</evidence>
<dbReference type="EMBL" id="JARGDH010000002">
    <property type="protein sequence ID" value="KAL0276754.1"/>
    <property type="molecule type" value="Genomic_DNA"/>
</dbReference>
<name>A0AAW2I3H7_9NEOP</name>
<gene>
    <name evidence="2" type="ORF">PYX00_004259</name>
</gene>
<feature type="compositionally biased region" description="Acidic residues" evidence="1">
    <location>
        <begin position="185"/>
        <end position="195"/>
    </location>
</feature>
<proteinExistence type="predicted"/>
<organism evidence="2">
    <name type="scientific">Menopon gallinae</name>
    <name type="common">poultry shaft louse</name>
    <dbReference type="NCBI Taxonomy" id="328185"/>
    <lineage>
        <taxon>Eukaryota</taxon>
        <taxon>Metazoa</taxon>
        <taxon>Ecdysozoa</taxon>
        <taxon>Arthropoda</taxon>
        <taxon>Hexapoda</taxon>
        <taxon>Insecta</taxon>
        <taxon>Pterygota</taxon>
        <taxon>Neoptera</taxon>
        <taxon>Paraneoptera</taxon>
        <taxon>Psocodea</taxon>
        <taxon>Troctomorpha</taxon>
        <taxon>Phthiraptera</taxon>
        <taxon>Amblycera</taxon>
        <taxon>Menoponidae</taxon>
        <taxon>Menopon</taxon>
    </lineage>
</organism>
<feature type="region of interest" description="Disordered" evidence="1">
    <location>
        <begin position="169"/>
        <end position="242"/>
    </location>
</feature>
<feature type="compositionally biased region" description="Polar residues" evidence="1">
    <location>
        <begin position="27"/>
        <end position="39"/>
    </location>
</feature>
<feature type="region of interest" description="Disordered" evidence="1">
    <location>
        <begin position="17"/>
        <end position="39"/>
    </location>
</feature>
<reference evidence="2" key="1">
    <citation type="journal article" date="2024" name="Gigascience">
        <title>Chromosome-level genome of the poultry shaft louse Menopon gallinae provides insight into the host-switching and adaptive evolution of parasitic lice.</title>
        <authorList>
            <person name="Xu Y."/>
            <person name="Ma L."/>
            <person name="Liu S."/>
            <person name="Liang Y."/>
            <person name="Liu Q."/>
            <person name="He Z."/>
            <person name="Tian L."/>
            <person name="Duan Y."/>
            <person name="Cai W."/>
            <person name="Li H."/>
            <person name="Song F."/>
        </authorList>
    </citation>
    <scope>NUCLEOTIDE SEQUENCE</scope>
    <source>
        <strain evidence="2">Cailab_2023a</strain>
    </source>
</reference>